<accession>A0A1I7WDK0</accession>
<evidence type="ECO:0000313" key="2">
    <source>
        <dbReference type="WBParaSite" id="Hba_02970"/>
    </source>
</evidence>
<dbReference type="WBParaSite" id="Hba_02970">
    <property type="protein sequence ID" value="Hba_02970"/>
    <property type="gene ID" value="Hba_02970"/>
</dbReference>
<dbReference type="AlphaFoldDB" id="A0A1I7WDK0"/>
<name>A0A1I7WDK0_HETBA</name>
<reference evidence="2" key="1">
    <citation type="submission" date="2016-11" db="UniProtKB">
        <authorList>
            <consortium name="WormBaseParasite"/>
        </authorList>
    </citation>
    <scope>IDENTIFICATION</scope>
</reference>
<proteinExistence type="predicted"/>
<evidence type="ECO:0000313" key="1">
    <source>
        <dbReference type="Proteomes" id="UP000095283"/>
    </source>
</evidence>
<sequence length="48" mass="5601">MLSCDQLKKHFMELRSAQKAFMEVWGIEPQTSRMQSERSTPELYPLAA</sequence>
<dbReference type="Proteomes" id="UP000095283">
    <property type="component" value="Unplaced"/>
</dbReference>
<protein>
    <submittedName>
        <fullName evidence="2">Transcriptional regulator</fullName>
    </submittedName>
</protein>
<keyword evidence="1" id="KW-1185">Reference proteome</keyword>
<organism evidence="1 2">
    <name type="scientific">Heterorhabditis bacteriophora</name>
    <name type="common">Entomopathogenic nematode worm</name>
    <dbReference type="NCBI Taxonomy" id="37862"/>
    <lineage>
        <taxon>Eukaryota</taxon>
        <taxon>Metazoa</taxon>
        <taxon>Ecdysozoa</taxon>
        <taxon>Nematoda</taxon>
        <taxon>Chromadorea</taxon>
        <taxon>Rhabditida</taxon>
        <taxon>Rhabditina</taxon>
        <taxon>Rhabditomorpha</taxon>
        <taxon>Strongyloidea</taxon>
        <taxon>Heterorhabditidae</taxon>
        <taxon>Heterorhabditis</taxon>
    </lineage>
</organism>